<dbReference type="PANTHER" id="PTHR43689">
    <property type="entry name" value="HYDROLASE"/>
    <property type="match status" value="1"/>
</dbReference>
<gene>
    <name evidence="3" type="ORF">HG542_06860</name>
</gene>
<name>A0A7Y7B1X3_STRMO</name>
<dbReference type="EMBL" id="JABBXF010000012">
    <property type="protein sequence ID" value="NVK77380.1"/>
    <property type="molecule type" value="Genomic_DNA"/>
</dbReference>
<keyword evidence="4" id="KW-1185">Reference proteome</keyword>
<dbReference type="Proteomes" id="UP000587462">
    <property type="component" value="Unassembled WGS sequence"/>
</dbReference>
<evidence type="ECO:0000259" key="2">
    <source>
        <dbReference type="Pfam" id="PF00561"/>
    </source>
</evidence>
<reference evidence="3 4" key="1">
    <citation type="submission" date="2020-04" db="EMBL/GenBank/DDBJ databases">
        <title>Draft Genome Sequence of Streptomyces morookaense DSM 40503, an 8-azaguanine-producing strain.</title>
        <authorList>
            <person name="Qi J."/>
            <person name="Gao J.-M."/>
        </authorList>
    </citation>
    <scope>NUCLEOTIDE SEQUENCE [LARGE SCALE GENOMIC DNA]</scope>
    <source>
        <strain evidence="3 4">DSM 40503</strain>
    </source>
</reference>
<dbReference type="Gene3D" id="3.40.50.1820">
    <property type="entry name" value="alpha/beta hydrolase"/>
    <property type="match status" value="1"/>
</dbReference>
<feature type="region of interest" description="Disordered" evidence="1">
    <location>
        <begin position="1"/>
        <end position="22"/>
    </location>
</feature>
<organism evidence="3 4">
    <name type="scientific">Streptomyces morookaense</name>
    <name type="common">Streptoverticillium morookaense</name>
    <dbReference type="NCBI Taxonomy" id="1970"/>
    <lineage>
        <taxon>Bacteria</taxon>
        <taxon>Bacillati</taxon>
        <taxon>Actinomycetota</taxon>
        <taxon>Actinomycetes</taxon>
        <taxon>Kitasatosporales</taxon>
        <taxon>Streptomycetaceae</taxon>
        <taxon>Streptomyces</taxon>
    </lineage>
</organism>
<dbReference type="PRINTS" id="PR00412">
    <property type="entry name" value="EPOXHYDRLASE"/>
</dbReference>
<evidence type="ECO:0000313" key="3">
    <source>
        <dbReference type="EMBL" id="NVK77380.1"/>
    </source>
</evidence>
<dbReference type="PRINTS" id="PR00111">
    <property type="entry name" value="ABHYDROLASE"/>
</dbReference>
<dbReference type="Pfam" id="PF00561">
    <property type="entry name" value="Abhydrolase_1"/>
    <property type="match status" value="1"/>
</dbReference>
<dbReference type="AlphaFoldDB" id="A0A7Y7B1X3"/>
<proteinExistence type="predicted"/>
<evidence type="ECO:0000313" key="4">
    <source>
        <dbReference type="Proteomes" id="UP000587462"/>
    </source>
</evidence>
<dbReference type="PANTHER" id="PTHR43689:SF8">
    <property type="entry name" value="ALPHA_BETA-HYDROLASES SUPERFAMILY PROTEIN"/>
    <property type="match status" value="1"/>
</dbReference>
<sequence length="335" mass="36510">MGSNVKPPALVPPGESPHERRPAVTTRTALLEEVIPLTLHGYAYSGRIVHRPDARVAPIVLVGGAFQHQNGWGRVERAFLEAASVITVDLPGWGSADRLPARYGFDFLAEALDQLLSKVAPGPVNVLGTSYGSAVAHQWACEHPGRAERVALVGTMAHLTDHARARVSHLLRLAEHGSRAEFVNSVLHTMVCFSPRATVLRRPTVVRCLTRALNELTADDVAKYRDNTLRLLMHAELPRGRAVRAPVLVATGEHDPLTTPALSREAATRCPDVRFTTLKDADHLVHLERPTEIVDLLIRFFSGESLAGLDYCHPVEHLRQPSGGTLPSPRPSHGS</sequence>
<dbReference type="InterPro" id="IPR029058">
    <property type="entry name" value="AB_hydrolase_fold"/>
</dbReference>
<feature type="domain" description="AB hydrolase-1" evidence="2">
    <location>
        <begin position="58"/>
        <end position="290"/>
    </location>
</feature>
<accession>A0A7Y7B1X3</accession>
<dbReference type="InterPro" id="IPR000639">
    <property type="entry name" value="Epox_hydrolase-like"/>
</dbReference>
<comment type="caution">
    <text evidence="3">The sequence shown here is derived from an EMBL/GenBank/DDBJ whole genome shotgun (WGS) entry which is preliminary data.</text>
</comment>
<keyword evidence="3" id="KW-0378">Hydrolase</keyword>
<dbReference type="InterPro" id="IPR000073">
    <property type="entry name" value="AB_hydrolase_1"/>
</dbReference>
<dbReference type="GO" id="GO:0016787">
    <property type="term" value="F:hydrolase activity"/>
    <property type="evidence" value="ECO:0007669"/>
    <property type="project" value="UniProtKB-KW"/>
</dbReference>
<evidence type="ECO:0000256" key="1">
    <source>
        <dbReference type="SAM" id="MobiDB-lite"/>
    </source>
</evidence>
<dbReference type="SUPFAM" id="SSF53474">
    <property type="entry name" value="alpha/beta-Hydrolases"/>
    <property type="match status" value="1"/>
</dbReference>
<protein>
    <submittedName>
        <fullName evidence="3">Alpha/beta hydrolase</fullName>
    </submittedName>
</protein>